<evidence type="ECO:0000256" key="1">
    <source>
        <dbReference type="SAM" id="Phobius"/>
    </source>
</evidence>
<dbReference type="EMBL" id="FMAE01000001">
    <property type="protein sequence ID" value="SCB10140.1"/>
    <property type="molecule type" value="Genomic_DNA"/>
</dbReference>
<organism evidence="2 3">
    <name type="scientific">Bradyrhizobium yuanmingense</name>
    <dbReference type="NCBI Taxonomy" id="108015"/>
    <lineage>
        <taxon>Bacteria</taxon>
        <taxon>Pseudomonadati</taxon>
        <taxon>Pseudomonadota</taxon>
        <taxon>Alphaproteobacteria</taxon>
        <taxon>Hyphomicrobiales</taxon>
        <taxon>Nitrobacteraceae</taxon>
        <taxon>Bradyrhizobium</taxon>
    </lineage>
</organism>
<sequence>MIVRRFLDWFFRSRETGAITIAQWPNLILWIVIVAGLLLWIWPSAGRASVALTIVLKGGLMIWGADEIIRGVNPWRRCLGAAVVVYELSTFVP</sequence>
<dbReference type="Proteomes" id="UP000183174">
    <property type="component" value="Unassembled WGS sequence"/>
</dbReference>
<evidence type="ECO:0000313" key="3">
    <source>
        <dbReference type="Proteomes" id="UP000183174"/>
    </source>
</evidence>
<reference evidence="2 3" key="1">
    <citation type="submission" date="2016-08" db="EMBL/GenBank/DDBJ databases">
        <authorList>
            <person name="Seilhamer J.J."/>
        </authorList>
    </citation>
    <scope>NUCLEOTIDE SEQUENCE [LARGE SCALE GENOMIC DNA]</scope>
    <source>
        <strain evidence="2 3">CCBAU 10071</strain>
    </source>
</reference>
<evidence type="ECO:0000313" key="2">
    <source>
        <dbReference type="EMBL" id="SCB10140.1"/>
    </source>
</evidence>
<dbReference type="AlphaFoldDB" id="A0A1C3U3T2"/>
<accession>A0A1C3U3T2</accession>
<keyword evidence="1" id="KW-0812">Transmembrane</keyword>
<keyword evidence="1" id="KW-1133">Transmembrane helix</keyword>
<feature type="transmembrane region" description="Helical" evidence="1">
    <location>
        <begin position="21"/>
        <end position="42"/>
    </location>
</feature>
<protein>
    <recommendedName>
        <fullName evidence="4">Glycine/betaine ABC transporter permease</fullName>
    </recommendedName>
</protein>
<name>A0A1C3U3T2_9BRAD</name>
<proteinExistence type="predicted"/>
<evidence type="ECO:0008006" key="4">
    <source>
        <dbReference type="Google" id="ProtNLM"/>
    </source>
</evidence>
<gene>
    <name evidence="2" type="ORF">GA0061099_1001482</name>
</gene>
<keyword evidence="1" id="KW-0472">Membrane</keyword>